<dbReference type="AlphaFoldDB" id="A0A210R5R3"/>
<gene>
    <name evidence="2" type="ORF">KP79_PYT14411</name>
</gene>
<accession>A0A210R5R3</accession>
<feature type="coiled-coil region" evidence="1">
    <location>
        <begin position="61"/>
        <end position="88"/>
    </location>
</feature>
<reference evidence="2 3" key="1">
    <citation type="journal article" date="2017" name="Nat. Ecol. Evol.">
        <title>Scallop genome provides insights into evolution of bilaterian karyotype and development.</title>
        <authorList>
            <person name="Wang S."/>
            <person name="Zhang J."/>
            <person name="Jiao W."/>
            <person name="Li J."/>
            <person name="Xun X."/>
            <person name="Sun Y."/>
            <person name="Guo X."/>
            <person name="Huan P."/>
            <person name="Dong B."/>
            <person name="Zhang L."/>
            <person name="Hu X."/>
            <person name="Sun X."/>
            <person name="Wang J."/>
            <person name="Zhao C."/>
            <person name="Wang Y."/>
            <person name="Wang D."/>
            <person name="Huang X."/>
            <person name="Wang R."/>
            <person name="Lv J."/>
            <person name="Li Y."/>
            <person name="Zhang Z."/>
            <person name="Liu B."/>
            <person name="Lu W."/>
            <person name="Hui Y."/>
            <person name="Liang J."/>
            <person name="Zhou Z."/>
            <person name="Hou R."/>
            <person name="Li X."/>
            <person name="Liu Y."/>
            <person name="Li H."/>
            <person name="Ning X."/>
            <person name="Lin Y."/>
            <person name="Zhao L."/>
            <person name="Xing Q."/>
            <person name="Dou J."/>
            <person name="Li Y."/>
            <person name="Mao J."/>
            <person name="Guo H."/>
            <person name="Dou H."/>
            <person name="Li T."/>
            <person name="Mu C."/>
            <person name="Jiang W."/>
            <person name="Fu Q."/>
            <person name="Fu X."/>
            <person name="Miao Y."/>
            <person name="Liu J."/>
            <person name="Yu Q."/>
            <person name="Li R."/>
            <person name="Liao H."/>
            <person name="Li X."/>
            <person name="Kong Y."/>
            <person name="Jiang Z."/>
            <person name="Chourrout D."/>
            <person name="Li R."/>
            <person name="Bao Z."/>
        </authorList>
    </citation>
    <scope>NUCLEOTIDE SEQUENCE [LARGE SCALE GENOMIC DNA]</scope>
    <source>
        <strain evidence="2 3">PY_sf001</strain>
    </source>
</reference>
<sequence length="96" mass="11169">MLRTKFWRGLKKSLRDITGHKFDIILNYDKLRIAVRQIEQADSSPEKPKTAKVAIHHSDDINEMKALVKDLTSEMSKLKKDISTIQQNRHFSSYGQ</sequence>
<evidence type="ECO:0000256" key="1">
    <source>
        <dbReference type="SAM" id="Coils"/>
    </source>
</evidence>
<keyword evidence="3" id="KW-1185">Reference proteome</keyword>
<proteinExistence type="predicted"/>
<comment type="caution">
    <text evidence="2">The sequence shown here is derived from an EMBL/GenBank/DDBJ whole genome shotgun (WGS) entry which is preliminary data.</text>
</comment>
<keyword evidence="1" id="KW-0175">Coiled coil</keyword>
<protein>
    <submittedName>
        <fullName evidence="2">Uncharacterized protein</fullName>
    </submittedName>
</protein>
<name>A0A210R5R3_MIZYE</name>
<organism evidence="2 3">
    <name type="scientific">Mizuhopecten yessoensis</name>
    <name type="common">Japanese scallop</name>
    <name type="synonym">Patinopecten yessoensis</name>
    <dbReference type="NCBI Taxonomy" id="6573"/>
    <lineage>
        <taxon>Eukaryota</taxon>
        <taxon>Metazoa</taxon>
        <taxon>Spiralia</taxon>
        <taxon>Lophotrochozoa</taxon>
        <taxon>Mollusca</taxon>
        <taxon>Bivalvia</taxon>
        <taxon>Autobranchia</taxon>
        <taxon>Pteriomorphia</taxon>
        <taxon>Pectinida</taxon>
        <taxon>Pectinoidea</taxon>
        <taxon>Pectinidae</taxon>
        <taxon>Mizuhopecten</taxon>
    </lineage>
</organism>
<evidence type="ECO:0000313" key="2">
    <source>
        <dbReference type="EMBL" id="OWF56362.1"/>
    </source>
</evidence>
<evidence type="ECO:0000313" key="3">
    <source>
        <dbReference type="Proteomes" id="UP000242188"/>
    </source>
</evidence>
<dbReference type="EMBL" id="NEDP02000210">
    <property type="protein sequence ID" value="OWF56362.1"/>
    <property type="molecule type" value="Genomic_DNA"/>
</dbReference>
<dbReference type="OrthoDB" id="10063881at2759"/>
<dbReference type="Proteomes" id="UP000242188">
    <property type="component" value="Unassembled WGS sequence"/>
</dbReference>